<keyword evidence="3" id="KW-1185">Reference proteome</keyword>
<dbReference type="EMBL" id="UZAN01042879">
    <property type="protein sequence ID" value="VDP77016.1"/>
    <property type="molecule type" value="Genomic_DNA"/>
</dbReference>
<evidence type="ECO:0000313" key="3">
    <source>
        <dbReference type="Proteomes" id="UP000272942"/>
    </source>
</evidence>
<dbReference type="OrthoDB" id="6280150at2759"/>
<protein>
    <submittedName>
        <fullName evidence="2 4">Uncharacterized protein</fullName>
    </submittedName>
</protein>
<feature type="region of interest" description="Disordered" evidence="1">
    <location>
        <begin position="1"/>
        <end position="48"/>
    </location>
</feature>
<evidence type="ECO:0000256" key="1">
    <source>
        <dbReference type="SAM" id="MobiDB-lite"/>
    </source>
</evidence>
<sequence length="67" mass="7174">MANLLDPLSKVSVTSRSDQSTEYASKRPRLEKFPDTSANGPIAMPQNTSLVDNVVSIAHSSASTRTP</sequence>
<dbReference type="Proteomes" id="UP000272942">
    <property type="component" value="Unassembled WGS sequence"/>
</dbReference>
<dbReference type="WBParaSite" id="ECPE_0000597001-mRNA-1">
    <property type="protein sequence ID" value="ECPE_0000597001-mRNA-1"/>
    <property type="gene ID" value="ECPE_0000597001"/>
</dbReference>
<feature type="compositionally biased region" description="Polar residues" evidence="1">
    <location>
        <begin position="11"/>
        <end position="23"/>
    </location>
</feature>
<evidence type="ECO:0000313" key="4">
    <source>
        <dbReference type="WBParaSite" id="ECPE_0000597001-mRNA-1"/>
    </source>
</evidence>
<evidence type="ECO:0000313" key="2">
    <source>
        <dbReference type="EMBL" id="VDP77016.1"/>
    </source>
</evidence>
<accession>A0A183AG72</accession>
<organism evidence="4">
    <name type="scientific">Echinostoma caproni</name>
    <dbReference type="NCBI Taxonomy" id="27848"/>
    <lineage>
        <taxon>Eukaryota</taxon>
        <taxon>Metazoa</taxon>
        <taxon>Spiralia</taxon>
        <taxon>Lophotrochozoa</taxon>
        <taxon>Platyhelminthes</taxon>
        <taxon>Trematoda</taxon>
        <taxon>Digenea</taxon>
        <taxon>Plagiorchiida</taxon>
        <taxon>Echinostomata</taxon>
        <taxon>Echinostomatoidea</taxon>
        <taxon>Echinostomatidae</taxon>
        <taxon>Echinostoma</taxon>
    </lineage>
</organism>
<feature type="compositionally biased region" description="Basic and acidic residues" evidence="1">
    <location>
        <begin position="24"/>
        <end position="34"/>
    </location>
</feature>
<dbReference type="AlphaFoldDB" id="A0A183AG72"/>
<gene>
    <name evidence="2" type="ORF">ECPE_LOCUS5957</name>
</gene>
<reference evidence="4" key="1">
    <citation type="submission" date="2016-06" db="UniProtKB">
        <authorList>
            <consortium name="WormBaseParasite"/>
        </authorList>
    </citation>
    <scope>IDENTIFICATION</scope>
</reference>
<proteinExistence type="predicted"/>
<name>A0A183AG72_9TREM</name>
<reference evidence="2 3" key="2">
    <citation type="submission" date="2018-11" db="EMBL/GenBank/DDBJ databases">
        <authorList>
            <consortium name="Pathogen Informatics"/>
        </authorList>
    </citation>
    <scope>NUCLEOTIDE SEQUENCE [LARGE SCALE GENOMIC DNA]</scope>
    <source>
        <strain evidence="2 3">Egypt</strain>
    </source>
</reference>